<proteinExistence type="predicted"/>
<protein>
    <submittedName>
        <fullName evidence="1">Uncharacterized protein</fullName>
    </submittedName>
</protein>
<dbReference type="Proteomes" id="UP000824782">
    <property type="component" value="Unassembled WGS sequence"/>
</dbReference>
<dbReference type="PANTHER" id="PTHR28494:SF1">
    <property type="entry name" value="RAB7A-INTERACTING MON1-CCZ1 COMPLEX SUBUNIT 1"/>
    <property type="match status" value="1"/>
</dbReference>
<comment type="caution">
    <text evidence="1">The sequence shown here is derived from an EMBL/GenBank/DDBJ whole genome shotgun (WGS) entry which is preliminary data.</text>
</comment>
<name>A0AAV7DN61_ENGPU</name>
<sequence length="272" mass="31306">MAASGRLEWRDRAGRLRQRWERLQDGGGRGDAILLKASAALQSLDDVCAEEDDCSPCLRLYSQAVLDITYYEENLLVDEEFPGDDSLQKVRELLEMLSEPERLSGESQRQDLVLDVEVQECLHWRRGALLYMYCHTVGERERWMLLDPRTFHQCLQDGIHYLLKMLHTRSPVQLDDQVSFQDTSTAALLEKGVFSDIHVLALMYCGEMCYWALKYCRDVEPHKADPQSPKIHFKDIGVKVLDTYVGVCEGPLQGQGWSTDNAKKMLQYLKEE</sequence>
<evidence type="ECO:0000313" key="1">
    <source>
        <dbReference type="EMBL" id="KAG8598985.1"/>
    </source>
</evidence>
<dbReference type="EMBL" id="WNYA01000001">
    <property type="protein sequence ID" value="KAG8598985.1"/>
    <property type="molecule type" value="Genomic_DNA"/>
</dbReference>
<gene>
    <name evidence="1" type="ORF">GDO81_002824</name>
</gene>
<accession>A0AAV7DN61</accession>
<evidence type="ECO:0000313" key="2">
    <source>
        <dbReference type="Proteomes" id="UP000824782"/>
    </source>
</evidence>
<dbReference type="Pfam" id="PF17716">
    <property type="entry name" value="RIMC1"/>
    <property type="match status" value="1"/>
</dbReference>
<dbReference type="InterPro" id="IPR037657">
    <property type="entry name" value="RIMC1"/>
</dbReference>
<dbReference type="AlphaFoldDB" id="A0AAV7DN61"/>
<reference evidence="1" key="1">
    <citation type="thesis" date="2020" institute="ProQuest LLC" country="789 East Eisenhower Parkway, Ann Arbor, MI, USA">
        <title>Comparative Genomics and Chromosome Evolution.</title>
        <authorList>
            <person name="Mudd A.B."/>
        </authorList>
    </citation>
    <scope>NUCLEOTIDE SEQUENCE</scope>
    <source>
        <strain evidence="1">237g6f4</strain>
        <tissue evidence="1">Blood</tissue>
    </source>
</reference>
<dbReference type="GO" id="GO:0000423">
    <property type="term" value="P:mitophagy"/>
    <property type="evidence" value="ECO:0007669"/>
    <property type="project" value="InterPro"/>
</dbReference>
<organism evidence="1 2">
    <name type="scientific">Engystomops pustulosus</name>
    <name type="common">Tungara frog</name>
    <name type="synonym">Physalaemus pustulosus</name>
    <dbReference type="NCBI Taxonomy" id="76066"/>
    <lineage>
        <taxon>Eukaryota</taxon>
        <taxon>Metazoa</taxon>
        <taxon>Chordata</taxon>
        <taxon>Craniata</taxon>
        <taxon>Vertebrata</taxon>
        <taxon>Euteleostomi</taxon>
        <taxon>Amphibia</taxon>
        <taxon>Batrachia</taxon>
        <taxon>Anura</taxon>
        <taxon>Neobatrachia</taxon>
        <taxon>Hyloidea</taxon>
        <taxon>Leptodactylidae</taxon>
        <taxon>Leiuperinae</taxon>
        <taxon>Engystomops</taxon>
    </lineage>
</organism>
<keyword evidence="2" id="KW-1185">Reference proteome</keyword>
<dbReference type="PANTHER" id="PTHR28494">
    <property type="entry name" value="UPF0600 PROTEIN C5ORF51"/>
    <property type="match status" value="1"/>
</dbReference>